<evidence type="ECO:0000313" key="3">
    <source>
        <dbReference type="Proteomes" id="UP000049855"/>
    </source>
</evidence>
<feature type="compositionally biased region" description="Polar residues" evidence="1">
    <location>
        <begin position="11"/>
        <end position="28"/>
    </location>
</feature>
<feature type="region of interest" description="Disordered" evidence="1">
    <location>
        <begin position="1"/>
        <end position="43"/>
    </location>
</feature>
<accession>A0A0U1L122</accession>
<keyword evidence="3" id="KW-1185">Reference proteome</keyword>
<protein>
    <submittedName>
        <fullName evidence="2">Uncharacterized protein</fullName>
    </submittedName>
</protein>
<evidence type="ECO:0000313" key="2">
    <source>
        <dbReference type="EMBL" id="CQR73377.1"/>
    </source>
</evidence>
<dbReference type="Proteomes" id="UP000049855">
    <property type="component" value="Unassembled WGS sequence"/>
</dbReference>
<reference evidence="3" key="1">
    <citation type="submission" date="2015-03" db="EMBL/GenBank/DDBJ databases">
        <authorList>
            <person name="Nijsse Bart"/>
        </authorList>
    </citation>
    <scope>NUCLEOTIDE SEQUENCE [LARGE SCALE GENOMIC DNA]</scope>
</reference>
<dbReference type="AlphaFoldDB" id="A0A0U1L122"/>
<dbReference type="EMBL" id="CTRP01000012">
    <property type="protein sequence ID" value="CQR73377.1"/>
    <property type="molecule type" value="Genomic_DNA"/>
</dbReference>
<feature type="compositionally biased region" description="Low complexity" evidence="1">
    <location>
        <begin position="29"/>
        <end position="39"/>
    </location>
</feature>
<name>A0A0U1L122_9FIRM</name>
<gene>
    <name evidence="2" type="ORF">SpAn4DRAFT_2609</name>
</gene>
<organism evidence="2 3">
    <name type="scientific">Sporomusa ovata</name>
    <dbReference type="NCBI Taxonomy" id="2378"/>
    <lineage>
        <taxon>Bacteria</taxon>
        <taxon>Bacillati</taxon>
        <taxon>Bacillota</taxon>
        <taxon>Negativicutes</taxon>
        <taxon>Selenomonadales</taxon>
        <taxon>Sporomusaceae</taxon>
        <taxon>Sporomusa</taxon>
    </lineage>
</organism>
<dbReference type="RefSeq" id="WP_021168160.1">
    <property type="nucleotide sequence ID" value="NZ_CTRP01000012.1"/>
</dbReference>
<proteinExistence type="predicted"/>
<sequence length="59" mass="6495">MLKKSKIKSFASENVKSTGDNACSREQTNSSINSNSNSNANDAEYLKELEQVIKDRAAE</sequence>
<evidence type="ECO:0000256" key="1">
    <source>
        <dbReference type="SAM" id="MobiDB-lite"/>
    </source>
</evidence>